<dbReference type="PANTHER" id="PTHR43682:SF1">
    <property type="entry name" value="LACTATE UTILIZATION PROTEIN C"/>
    <property type="match status" value="1"/>
</dbReference>
<sequence>MTVNQSNQEEFLSNIATRLGRERRTGVKPPIWNNKPYLHLYEGKTNEELIEQFIDNLQLLNTNVDRITRQELDITLSRVLKDFEVKSAISWDDPFLHELGLTSLLSKNSVENSIWDNSLNEEDRKQLSAKVDLGITCADLGLAETGTVVLMNGGGRGRMVSLLPPFYLCIMPESRIVPRLTQAMELIHSKVPNGLPSCINFITGPSRTADIEMDLALGVHGPGKVHVILLRE</sequence>
<evidence type="ECO:0000313" key="2">
    <source>
        <dbReference type="EMBL" id="QBP42222.1"/>
    </source>
</evidence>
<feature type="domain" description="LUD" evidence="1">
    <location>
        <begin position="50"/>
        <end position="230"/>
    </location>
</feature>
<protein>
    <submittedName>
        <fullName evidence="2">Lactate utilization protein C</fullName>
    </submittedName>
</protein>
<proteinExistence type="predicted"/>
<gene>
    <name evidence="2" type="ORF">E2636_14150</name>
</gene>
<dbReference type="InterPro" id="IPR003741">
    <property type="entry name" value="LUD_dom"/>
</dbReference>
<reference evidence="2 3" key="1">
    <citation type="submission" date="2019-03" db="EMBL/GenBank/DDBJ databases">
        <title>Complete genome sequence of Paenisporosarcina antarctica CGMCC 1.6503T.</title>
        <authorList>
            <person name="Rong J.-C."/>
            <person name="Chi N.-Y."/>
            <person name="Zhang Q.-F."/>
        </authorList>
    </citation>
    <scope>NUCLEOTIDE SEQUENCE [LARGE SCALE GENOMIC DNA]</scope>
    <source>
        <strain evidence="2 3">CGMCC 1.6503</strain>
    </source>
</reference>
<dbReference type="AlphaFoldDB" id="A0A4P7A0C0"/>
<dbReference type="InterPro" id="IPR024185">
    <property type="entry name" value="FTHF_cligase-like_sf"/>
</dbReference>
<name>A0A4P7A0C0_9BACL</name>
<dbReference type="EMBL" id="CP038015">
    <property type="protein sequence ID" value="QBP42222.1"/>
    <property type="molecule type" value="Genomic_DNA"/>
</dbReference>
<dbReference type="SUPFAM" id="SSF100950">
    <property type="entry name" value="NagB/RpiA/CoA transferase-like"/>
    <property type="match status" value="1"/>
</dbReference>
<evidence type="ECO:0000259" key="1">
    <source>
        <dbReference type="Pfam" id="PF02589"/>
    </source>
</evidence>
<dbReference type="RefSeq" id="WP_134210776.1">
    <property type="nucleotide sequence ID" value="NZ_CP038015.1"/>
</dbReference>
<organism evidence="2 3">
    <name type="scientific">Paenisporosarcina antarctica</name>
    <dbReference type="NCBI Taxonomy" id="417367"/>
    <lineage>
        <taxon>Bacteria</taxon>
        <taxon>Bacillati</taxon>
        <taxon>Bacillota</taxon>
        <taxon>Bacilli</taxon>
        <taxon>Bacillales</taxon>
        <taxon>Caryophanaceae</taxon>
        <taxon>Paenisporosarcina</taxon>
    </lineage>
</organism>
<evidence type="ECO:0000313" key="3">
    <source>
        <dbReference type="Proteomes" id="UP000294292"/>
    </source>
</evidence>
<dbReference type="PANTHER" id="PTHR43682">
    <property type="entry name" value="LACTATE UTILIZATION PROTEIN C"/>
    <property type="match status" value="1"/>
</dbReference>
<keyword evidence="3" id="KW-1185">Reference proteome</keyword>
<dbReference type="Proteomes" id="UP000294292">
    <property type="component" value="Chromosome"/>
</dbReference>
<dbReference type="Pfam" id="PF02589">
    <property type="entry name" value="LUD_dom"/>
    <property type="match status" value="1"/>
</dbReference>
<dbReference type="InterPro" id="IPR037171">
    <property type="entry name" value="NagB/RpiA_transferase-like"/>
</dbReference>
<dbReference type="KEGG" id="panc:E2636_14150"/>
<dbReference type="OrthoDB" id="9794157at2"/>
<dbReference type="Gene3D" id="3.40.50.10420">
    <property type="entry name" value="NagB/RpiA/CoA transferase-like"/>
    <property type="match status" value="1"/>
</dbReference>
<accession>A0A4P7A0C0</accession>